<reference evidence="2 3" key="2">
    <citation type="submission" date="2018-11" db="EMBL/GenBank/DDBJ databases">
        <authorList>
            <consortium name="Pathogen Informatics"/>
        </authorList>
    </citation>
    <scope>NUCLEOTIDE SEQUENCE [LARGE SCALE GENOMIC DNA]</scope>
</reference>
<gene>
    <name evidence="2" type="ORF">HDID_LOCUS7925</name>
</gene>
<accession>A0A0R3SRT9</accession>
<dbReference type="WBParaSite" id="HDID_0000792701-mRNA-1">
    <property type="protein sequence ID" value="HDID_0000792701-mRNA-1"/>
    <property type="gene ID" value="HDID_0000792701"/>
</dbReference>
<feature type="compositionally biased region" description="Polar residues" evidence="1">
    <location>
        <begin position="225"/>
        <end position="246"/>
    </location>
</feature>
<evidence type="ECO:0000313" key="2">
    <source>
        <dbReference type="EMBL" id="VDL60243.1"/>
    </source>
</evidence>
<organism evidence="4">
    <name type="scientific">Hymenolepis diminuta</name>
    <name type="common">Rat tapeworm</name>
    <dbReference type="NCBI Taxonomy" id="6216"/>
    <lineage>
        <taxon>Eukaryota</taxon>
        <taxon>Metazoa</taxon>
        <taxon>Spiralia</taxon>
        <taxon>Lophotrochozoa</taxon>
        <taxon>Platyhelminthes</taxon>
        <taxon>Cestoda</taxon>
        <taxon>Eucestoda</taxon>
        <taxon>Cyclophyllidea</taxon>
        <taxon>Hymenolepididae</taxon>
        <taxon>Hymenolepis</taxon>
    </lineage>
</organism>
<dbReference type="EMBL" id="UYSG01010998">
    <property type="protein sequence ID" value="VDL60243.1"/>
    <property type="molecule type" value="Genomic_DNA"/>
</dbReference>
<dbReference type="AlphaFoldDB" id="A0A0R3SRT9"/>
<evidence type="ECO:0000313" key="3">
    <source>
        <dbReference type="Proteomes" id="UP000274504"/>
    </source>
</evidence>
<proteinExistence type="predicted"/>
<name>A0A0R3SRT9_HYMDI</name>
<evidence type="ECO:0000313" key="4">
    <source>
        <dbReference type="WBParaSite" id="HDID_0000792701-mRNA-1"/>
    </source>
</evidence>
<protein>
    <submittedName>
        <fullName evidence="4">ANTH domain-containing protein</fullName>
    </submittedName>
</protein>
<evidence type="ECO:0000256" key="1">
    <source>
        <dbReference type="SAM" id="MobiDB-lite"/>
    </source>
</evidence>
<reference evidence="4" key="1">
    <citation type="submission" date="2017-02" db="UniProtKB">
        <authorList>
            <consortium name="WormBaseParasite"/>
        </authorList>
    </citation>
    <scope>IDENTIFICATION</scope>
</reference>
<feature type="region of interest" description="Disordered" evidence="1">
    <location>
        <begin position="203"/>
        <end position="246"/>
    </location>
</feature>
<dbReference type="OrthoDB" id="6288882at2759"/>
<sequence length="246" mass="27052">MGKLSVLVNEISQELKADSLRTAYSFAKSIIWKTIEHDFYLYVYSQLSTWLRSTYESANGVDITPQLQRLQRRLKSVIHTCIGLDLTATIPHYRALLNECQGCESGLDSVNFDEATIEQQTLQLLEQTGEELGQNIHLYDRLDELSRTGSLDQLTRDVMPTGSINGGPFRLSTSIKAPQAPSTPVKPSEPSMQKLITSTSVVEVAPTKSAPMPSPAEFPDFPGTESVSSSNFEPPTASVSRLTAQA</sequence>
<dbReference type="Proteomes" id="UP000274504">
    <property type="component" value="Unassembled WGS sequence"/>
</dbReference>